<reference evidence="9 10" key="1">
    <citation type="submission" date="2019-04" db="EMBL/GenBank/DDBJ databases">
        <title>Cohnella sp. nov., isolated from soil.</title>
        <authorList>
            <person name="Kim W."/>
        </authorList>
    </citation>
    <scope>NUCLEOTIDE SEQUENCE [LARGE SCALE GENOMIC DNA]</scope>
    <source>
        <strain evidence="9 10">CAU 1483</strain>
    </source>
</reference>
<feature type="transmembrane region" description="Helical" evidence="7">
    <location>
        <begin position="310"/>
        <end position="333"/>
    </location>
</feature>
<comment type="subcellular location">
    <subcellularLocation>
        <location evidence="1">Cell membrane</location>
        <topology evidence="1">Multi-pass membrane protein</topology>
    </subcellularLocation>
</comment>
<dbReference type="InterPro" id="IPR036259">
    <property type="entry name" value="MFS_trans_sf"/>
</dbReference>
<sequence>MKNKGYLYVKAMSDLGSRMDMIVLGTLIYAATKSAAWLAASLAAGVIGGLLSGMISGVVADRFDRKKIMIVTDWLRFGLILLLIPFPQPEMILLVRFVMGIVGSFFEVSYNAEIPNIYGKDNLVATNAMSSRLGAISMVFGFLGGGLVQQALGYESVLLMDSATFVISAIFLLRMKWNHTSARESGAQTRMNRSVLQSLKSQWEDIKEVKGYLSTKTILLIVFMLYLLDTFGAGSHNLGAPLLAAELDEDRQALYYGLIWSVWGAGNVLTTLLLPKIKWFGRNLGLVYLLSTPFMSLGFIAIFATVQLPWILTAAFVTGLFDAIAMTAVMVLFQQTENHIRGRIFGVSTVLNRFGFGIGFIVAPLALERLSLFQMVLVFHGIVIVSALVALVFYKMAKSRGLSVGAAQEGAGV</sequence>
<organism evidence="9 10">
    <name type="scientific">Cohnella pontilimi</name>
    <dbReference type="NCBI Taxonomy" id="2564100"/>
    <lineage>
        <taxon>Bacteria</taxon>
        <taxon>Bacillati</taxon>
        <taxon>Bacillota</taxon>
        <taxon>Bacilli</taxon>
        <taxon>Bacillales</taxon>
        <taxon>Paenibacillaceae</taxon>
        <taxon>Cohnella</taxon>
    </lineage>
</organism>
<feature type="transmembrane region" description="Helical" evidence="7">
    <location>
        <begin position="158"/>
        <end position="175"/>
    </location>
</feature>
<evidence type="ECO:0000256" key="3">
    <source>
        <dbReference type="ARBA" id="ARBA00022475"/>
    </source>
</evidence>
<feature type="transmembrane region" description="Helical" evidence="7">
    <location>
        <begin position="217"/>
        <end position="234"/>
    </location>
</feature>
<dbReference type="GO" id="GO:0005886">
    <property type="term" value="C:plasma membrane"/>
    <property type="evidence" value="ECO:0007669"/>
    <property type="project" value="UniProtKB-SubCell"/>
</dbReference>
<keyword evidence="10" id="KW-1185">Reference proteome</keyword>
<evidence type="ECO:0000313" key="9">
    <source>
        <dbReference type="EMBL" id="TJY41831.1"/>
    </source>
</evidence>
<dbReference type="SUPFAM" id="SSF103473">
    <property type="entry name" value="MFS general substrate transporter"/>
    <property type="match status" value="1"/>
</dbReference>
<dbReference type="RefSeq" id="WP_136777966.1">
    <property type="nucleotide sequence ID" value="NZ_SUPK01000005.1"/>
</dbReference>
<keyword evidence="3" id="KW-1003">Cell membrane</keyword>
<feature type="transmembrane region" description="Helical" evidence="7">
    <location>
        <begin position="286"/>
        <end position="304"/>
    </location>
</feature>
<dbReference type="PANTHER" id="PTHR43266">
    <property type="entry name" value="MACROLIDE-EFFLUX PROTEIN"/>
    <property type="match status" value="1"/>
</dbReference>
<dbReference type="InterPro" id="IPR020846">
    <property type="entry name" value="MFS_dom"/>
</dbReference>
<feature type="transmembrane region" description="Helical" evidence="7">
    <location>
        <begin position="372"/>
        <end position="394"/>
    </location>
</feature>
<comment type="caution">
    <text evidence="9">The sequence shown here is derived from an EMBL/GenBank/DDBJ whole genome shotgun (WGS) entry which is preliminary data.</text>
</comment>
<dbReference type="InterPro" id="IPR011701">
    <property type="entry name" value="MFS"/>
</dbReference>
<dbReference type="EMBL" id="SUPK01000005">
    <property type="protein sequence ID" value="TJY41831.1"/>
    <property type="molecule type" value="Genomic_DNA"/>
</dbReference>
<evidence type="ECO:0000256" key="7">
    <source>
        <dbReference type="SAM" id="Phobius"/>
    </source>
</evidence>
<evidence type="ECO:0000256" key="4">
    <source>
        <dbReference type="ARBA" id="ARBA00022692"/>
    </source>
</evidence>
<keyword evidence="4 7" id="KW-0812">Transmembrane</keyword>
<evidence type="ECO:0000256" key="2">
    <source>
        <dbReference type="ARBA" id="ARBA00022448"/>
    </source>
</evidence>
<keyword evidence="6 7" id="KW-0472">Membrane</keyword>
<dbReference type="GO" id="GO:0022857">
    <property type="term" value="F:transmembrane transporter activity"/>
    <property type="evidence" value="ECO:0007669"/>
    <property type="project" value="InterPro"/>
</dbReference>
<dbReference type="CDD" id="cd06173">
    <property type="entry name" value="MFS_MefA_like"/>
    <property type="match status" value="1"/>
</dbReference>
<accession>A0A4U0FAY8</accession>
<gene>
    <name evidence="9" type="ORF">E5161_11555</name>
</gene>
<keyword evidence="2" id="KW-0813">Transport</keyword>
<evidence type="ECO:0000259" key="8">
    <source>
        <dbReference type="PROSITE" id="PS50850"/>
    </source>
</evidence>
<evidence type="ECO:0000313" key="10">
    <source>
        <dbReference type="Proteomes" id="UP000309673"/>
    </source>
</evidence>
<dbReference type="AlphaFoldDB" id="A0A4U0FAY8"/>
<dbReference type="PROSITE" id="PS50850">
    <property type="entry name" value="MFS"/>
    <property type="match status" value="1"/>
</dbReference>
<dbReference type="OrthoDB" id="9775268at2"/>
<proteinExistence type="predicted"/>
<feature type="transmembrane region" description="Helical" evidence="7">
    <location>
        <begin position="37"/>
        <end position="56"/>
    </location>
</feature>
<evidence type="ECO:0000256" key="6">
    <source>
        <dbReference type="ARBA" id="ARBA00023136"/>
    </source>
</evidence>
<name>A0A4U0FAY8_9BACL</name>
<dbReference type="Gene3D" id="1.20.1250.20">
    <property type="entry name" value="MFS general substrate transporter like domains"/>
    <property type="match status" value="1"/>
</dbReference>
<feature type="transmembrane region" description="Helical" evidence="7">
    <location>
        <begin position="254"/>
        <end position="274"/>
    </location>
</feature>
<feature type="transmembrane region" description="Helical" evidence="7">
    <location>
        <begin position="345"/>
        <end position="366"/>
    </location>
</feature>
<feature type="domain" description="Major facilitator superfamily (MFS) profile" evidence="8">
    <location>
        <begin position="1"/>
        <end position="398"/>
    </location>
</feature>
<evidence type="ECO:0000256" key="1">
    <source>
        <dbReference type="ARBA" id="ARBA00004651"/>
    </source>
</evidence>
<dbReference type="PANTHER" id="PTHR43266:SF2">
    <property type="entry name" value="MAJOR FACILITATOR SUPERFAMILY (MFS) PROFILE DOMAIN-CONTAINING PROTEIN"/>
    <property type="match status" value="1"/>
</dbReference>
<protein>
    <submittedName>
        <fullName evidence="9">MFS transporter</fullName>
    </submittedName>
</protein>
<keyword evidence="5 7" id="KW-1133">Transmembrane helix</keyword>
<dbReference type="Pfam" id="PF07690">
    <property type="entry name" value="MFS_1"/>
    <property type="match status" value="1"/>
</dbReference>
<evidence type="ECO:0000256" key="5">
    <source>
        <dbReference type="ARBA" id="ARBA00022989"/>
    </source>
</evidence>
<dbReference type="Proteomes" id="UP000309673">
    <property type="component" value="Unassembled WGS sequence"/>
</dbReference>